<dbReference type="AlphaFoldDB" id="A0A7W0CC38"/>
<dbReference type="InterPro" id="IPR032466">
    <property type="entry name" value="Metal_Hydrolase"/>
</dbReference>
<organism evidence="2 3">
    <name type="scientific">Desulfosalsimonas propionicica</name>
    <dbReference type="NCBI Taxonomy" id="332175"/>
    <lineage>
        <taxon>Bacteria</taxon>
        <taxon>Pseudomonadati</taxon>
        <taxon>Thermodesulfobacteriota</taxon>
        <taxon>Desulfobacteria</taxon>
        <taxon>Desulfobacterales</taxon>
        <taxon>Desulfosalsimonadaceae</taxon>
        <taxon>Desulfosalsimonas</taxon>
    </lineage>
</organism>
<feature type="domain" description="Amidohydrolase-related" evidence="1">
    <location>
        <begin position="56"/>
        <end position="426"/>
    </location>
</feature>
<evidence type="ECO:0000313" key="2">
    <source>
        <dbReference type="EMBL" id="MBA2882990.1"/>
    </source>
</evidence>
<dbReference type="Pfam" id="PF01979">
    <property type="entry name" value="Amidohydro_1"/>
    <property type="match status" value="1"/>
</dbReference>
<dbReference type="EMBL" id="JACDUS010000014">
    <property type="protein sequence ID" value="MBA2882990.1"/>
    <property type="molecule type" value="Genomic_DNA"/>
</dbReference>
<sequence length="431" mass="47001">MNRYVIHCGTLIDGTGAPPVKNARLIVENDKIARIEKEGGNGIDEFSGDVDARTKTVMPGLIDSHKHIFNNGGPTISLLLSTVKRNAKDTIMGGVTSCLDLGSASTIRFLQKLPILQPRIFYAISILTCKGGYPAEYFPKLFYLVGAGKEVATKEEIRKAVRKLVKRGVSAIKTVNVSRTFTGSACPTWTDTQLTTLTDAAHSHGLKVCSHITYPEDYAQAIRCGVDSLHHAAFEAMKEEDLDAMVEKGITFVPTLSLFDLFVRGFEERWCVNPAFNPSIHKSISKAIREFTENWHNTPDDKVVEGTFIKIPKGELKKAAAMQIKNLKAFVKKGGVVAMGTDASLGFSFHTTPVRELELMEACGMSRMNVIKASTLTAASVFGKEHEIGSLEPGKYADILVINGDPLSNISDIKKIETVIKGGNIVKDATQ</sequence>
<evidence type="ECO:0000259" key="1">
    <source>
        <dbReference type="Pfam" id="PF01979"/>
    </source>
</evidence>
<dbReference type="GO" id="GO:0016810">
    <property type="term" value="F:hydrolase activity, acting on carbon-nitrogen (but not peptide) bonds"/>
    <property type="evidence" value="ECO:0007669"/>
    <property type="project" value="InterPro"/>
</dbReference>
<evidence type="ECO:0000313" key="3">
    <source>
        <dbReference type="Proteomes" id="UP000525298"/>
    </source>
</evidence>
<name>A0A7W0CC38_9BACT</name>
<keyword evidence="2" id="KW-0378">Hydrolase</keyword>
<accession>A0A7W0CC38</accession>
<comment type="caution">
    <text evidence="2">The sequence shown here is derived from an EMBL/GenBank/DDBJ whole genome shotgun (WGS) entry which is preliminary data.</text>
</comment>
<dbReference type="RefSeq" id="WP_181552604.1">
    <property type="nucleotide sequence ID" value="NZ_JACDUS010000014.1"/>
</dbReference>
<protein>
    <submittedName>
        <fullName evidence="2">Imidazolonepropionase-like amidohydrolase</fullName>
    </submittedName>
</protein>
<dbReference type="PANTHER" id="PTHR43135:SF3">
    <property type="entry name" value="ALPHA-D-RIBOSE 1-METHYLPHOSPHONATE 5-TRIPHOSPHATE DIPHOSPHATASE"/>
    <property type="match status" value="1"/>
</dbReference>
<dbReference type="Gene3D" id="3.20.20.140">
    <property type="entry name" value="Metal-dependent hydrolases"/>
    <property type="match status" value="1"/>
</dbReference>
<dbReference type="Gene3D" id="2.30.40.10">
    <property type="entry name" value="Urease, subunit C, domain 1"/>
    <property type="match status" value="1"/>
</dbReference>
<proteinExistence type="predicted"/>
<dbReference type="InterPro" id="IPR051781">
    <property type="entry name" value="Metallo-dep_Hydrolase"/>
</dbReference>
<reference evidence="2 3" key="1">
    <citation type="submission" date="2020-07" db="EMBL/GenBank/DDBJ databases">
        <title>Genomic Encyclopedia of Type Strains, Phase IV (KMG-IV): sequencing the most valuable type-strain genomes for metagenomic binning, comparative biology and taxonomic classification.</title>
        <authorList>
            <person name="Goeker M."/>
        </authorList>
    </citation>
    <scope>NUCLEOTIDE SEQUENCE [LARGE SCALE GENOMIC DNA]</scope>
    <source>
        <strain evidence="2 3">DSM 17721</strain>
    </source>
</reference>
<dbReference type="SUPFAM" id="SSF51556">
    <property type="entry name" value="Metallo-dependent hydrolases"/>
    <property type="match status" value="1"/>
</dbReference>
<dbReference type="InterPro" id="IPR006680">
    <property type="entry name" value="Amidohydro-rel"/>
</dbReference>
<dbReference type="SUPFAM" id="SSF51338">
    <property type="entry name" value="Composite domain of metallo-dependent hydrolases"/>
    <property type="match status" value="1"/>
</dbReference>
<dbReference type="Proteomes" id="UP000525298">
    <property type="component" value="Unassembled WGS sequence"/>
</dbReference>
<gene>
    <name evidence="2" type="ORF">HNR65_003346</name>
</gene>
<dbReference type="InterPro" id="IPR011059">
    <property type="entry name" value="Metal-dep_hydrolase_composite"/>
</dbReference>
<dbReference type="PANTHER" id="PTHR43135">
    <property type="entry name" value="ALPHA-D-RIBOSE 1-METHYLPHOSPHONATE 5-TRIPHOSPHATE DIPHOSPHATASE"/>
    <property type="match status" value="1"/>
</dbReference>
<keyword evidence="3" id="KW-1185">Reference proteome</keyword>